<proteinExistence type="predicted"/>
<gene>
    <name evidence="1" type="ORF">VNO78_15761</name>
</gene>
<protein>
    <submittedName>
        <fullName evidence="1">Uncharacterized protein</fullName>
    </submittedName>
</protein>
<dbReference type="Proteomes" id="UP001386955">
    <property type="component" value="Unassembled WGS sequence"/>
</dbReference>
<comment type="caution">
    <text evidence="1">The sequence shown here is derived from an EMBL/GenBank/DDBJ whole genome shotgun (WGS) entry which is preliminary data.</text>
</comment>
<evidence type="ECO:0000313" key="1">
    <source>
        <dbReference type="EMBL" id="KAK7395213.1"/>
    </source>
</evidence>
<reference evidence="1 2" key="1">
    <citation type="submission" date="2024-01" db="EMBL/GenBank/DDBJ databases">
        <title>The genomes of 5 underutilized Papilionoideae crops provide insights into root nodulation and disease resistanc.</title>
        <authorList>
            <person name="Jiang F."/>
        </authorList>
    </citation>
    <scope>NUCLEOTIDE SEQUENCE [LARGE SCALE GENOMIC DNA]</scope>
    <source>
        <strain evidence="1">DUOXIRENSHENG_FW03</strain>
        <tissue evidence="1">Leaves</tissue>
    </source>
</reference>
<sequence length="74" mass="8547">MEFTNSPTRSDQRFNCGNTSVKIAWLDIEGFSCRDYKLIKLPTSRRAKRRGKCSEMIGDRRSEIEIGEGRCICQ</sequence>
<evidence type="ECO:0000313" key="2">
    <source>
        <dbReference type="Proteomes" id="UP001386955"/>
    </source>
</evidence>
<organism evidence="1 2">
    <name type="scientific">Psophocarpus tetragonolobus</name>
    <name type="common">Winged bean</name>
    <name type="synonym">Dolichos tetragonolobus</name>
    <dbReference type="NCBI Taxonomy" id="3891"/>
    <lineage>
        <taxon>Eukaryota</taxon>
        <taxon>Viridiplantae</taxon>
        <taxon>Streptophyta</taxon>
        <taxon>Embryophyta</taxon>
        <taxon>Tracheophyta</taxon>
        <taxon>Spermatophyta</taxon>
        <taxon>Magnoliopsida</taxon>
        <taxon>eudicotyledons</taxon>
        <taxon>Gunneridae</taxon>
        <taxon>Pentapetalae</taxon>
        <taxon>rosids</taxon>
        <taxon>fabids</taxon>
        <taxon>Fabales</taxon>
        <taxon>Fabaceae</taxon>
        <taxon>Papilionoideae</taxon>
        <taxon>50 kb inversion clade</taxon>
        <taxon>NPAAA clade</taxon>
        <taxon>indigoferoid/millettioid clade</taxon>
        <taxon>Phaseoleae</taxon>
        <taxon>Psophocarpus</taxon>
    </lineage>
</organism>
<dbReference type="AlphaFoldDB" id="A0AAN9SJD7"/>
<accession>A0AAN9SJD7</accession>
<name>A0AAN9SJD7_PSOTE</name>
<dbReference type="EMBL" id="JAYMYS010000004">
    <property type="protein sequence ID" value="KAK7395213.1"/>
    <property type="molecule type" value="Genomic_DNA"/>
</dbReference>
<keyword evidence="2" id="KW-1185">Reference proteome</keyword>